<keyword evidence="2" id="KW-0808">Transferase</keyword>
<dbReference type="Gene3D" id="3.40.50.150">
    <property type="entry name" value="Vaccinia Virus protein VP39"/>
    <property type="match status" value="1"/>
</dbReference>
<dbReference type="GO" id="GO:0032259">
    <property type="term" value="P:methylation"/>
    <property type="evidence" value="ECO:0007669"/>
    <property type="project" value="UniProtKB-KW"/>
</dbReference>
<accession>A0ABM9W6A2</accession>
<protein>
    <submittedName>
        <fullName evidence="2">Demethylrebeccamycin-D-glucose O-methyltransferase</fullName>
        <ecNumber evidence="2">2.1.1.164</ecNumber>
    </submittedName>
</protein>
<organism evidence="2 3">
    <name type="scientific">Sporomusa sphaeroides DSM 2875</name>
    <dbReference type="NCBI Taxonomy" id="1337886"/>
    <lineage>
        <taxon>Bacteria</taxon>
        <taxon>Bacillati</taxon>
        <taxon>Bacillota</taxon>
        <taxon>Negativicutes</taxon>
        <taxon>Selenomonadales</taxon>
        <taxon>Sporomusaceae</taxon>
        <taxon>Sporomusa</taxon>
    </lineage>
</organism>
<dbReference type="Pfam" id="PF08241">
    <property type="entry name" value="Methyltransf_11"/>
    <property type="match status" value="1"/>
</dbReference>
<evidence type="ECO:0000313" key="3">
    <source>
        <dbReference type="Proteomes" id="UP000245702"/>
    </source>
</evidence>
<keyword evidence="3" id="KW-1185">Reference proteome</keyword>
<dbReference type="NCBIfam" id="NF045667">
    <property type="entry name" value="MTase_DVU1556"/>
    <property type="match status" value="1"/>
</dbReference>
<dbReference type="InterPro" id="IPR029063">
    <property type="entry name" value="SAM-dependent_MTases_sf"/>
</dbReference>
<dbReference type="EC" id="2.1.1.164" evidence="2"/>
<gene>
    <name evidence="2" type="primary">rebM_2</name>
    <name evidence="2" type="ORF">SSPH_03267</name>
</gene>
<evidence type="ECO:0000313" key="2">
    <source>
        <dbReference type="EMBL" id="CVK20599.1"/>
    </source>
</evidence>
<dbReference type="GO" id="GO:0102082">
    <property type="term" value="F:demethylrebeccamycin--D-glucose O-methyltransferase activity"/>
    <property type="evidence" value="ECO:0007669"/>
    <property type="project" value="UniProtKB-EC"/>
</dbReference>
<sequence length="201" mass="21416">MLHPGGITLTKQVVGYCAFAPGAKVLDVGCGTGMTVEYLHTACRLAAVGVDVSPVRLRQGRKRAPDLPLIQAAGESLPFADASFAGVIAECSLSVMQDAAAVLVEISRILVPGGKLAITDVYLPASTLAAGYMNDKQLKKMLAENGFRIIIWEDCSAFLREFVAGYIMEHGSAAELWPCTIAPKTKVGYFLLVAEKWKAKG</sequence>
<dbReference type="InterPro" id="IPR013216">
    <property type="entry name" value="Methyltransf_11"/>
</dbReference>
<proteinExistence type="predicted"/>
<reference evidence="2 3" key="1">
    <citation type="submission" date="2016-01" db="EMBL/GenBank/DDBJ databases">
        <authorList>
            <person name="Brown R."/>
        </authorList>
    </citation>
    <scope>NUCLEOTIDE SEQUENCE [LARGE SCALE GENOMIC DNA]</scope>
    <source>
        <strain evidence="2">Sporomusa sphaeroides DSM 2875</strain>
    </source>
</reference>
<dbReference type="PANTHER" id="PTHR43591">
    <property type="entry name" value="METHYLTRANSFERASE"/>
    <property type="match status" value="1"/>
</dbReference>
<evidence type="ECO:0000259" key="1">
    <source>
        <dbReference type="Pfam" id="PF08241"/>
    </source>
</evidence>
<dbReference type="CDD" id="cd02440">
    <property type="entry name" value="AdoMet_MTases"/>
    <property type="match status" value="1"/>
</dbReference>
<dbReference type="SUPFAM" id="SSF53335">
    <property type="entry name" value="S-adenosyl-L-methionine-dependent methyltransferases"/>
    <property type="match status" value="1"/>
</dbReference>
<keyword evidence="2" id="KW-0489">Methyltransferase</keyword>
<feature type="domain" description="Methyltransferase type 11" evidence="1">
    <location>
        <begin position="26"/>
        <end position="118"/>
    </location>
</feature>
<dbReference type="Proteomes" id="UP000245702">
    <property type="component" value="Unassembled WGS sequence"/>
</dbReference>
<name>A0ABM9W6A2_9FIRM</name>
<dbReference type="EMBL" id="FCOW01000020">
    <property type="protein sequence ID" value="CVK20599.1"/>
    <property type="molecule type" value="Genomic_DNA"/>
</dbReference>
<comment type="caution">
    <text evidence="2">The sequence shown here is derived from an EMBL/GenBank/DDBJ whole genome shotgun (WGS) entry which is preliminary data.</text>
</comment>